<evidence type="ECO:0000313" key="3">
    <source>
        <dbReference type="Proteomes" id="UP000307562"/>
    </source>
</evidence>
<evidence type="ECO:0000313" key="2">
    <source>
        <dbReference type="EMBL" id="QCW03954.1"/>
    </source>
</evidence>
<name>A0A4V1IF69_9EURY</name>
<proteinExistence type="predicted"/>
<dbReference type="RefSeq" id="WP_138654282.1">
    <property type="nucleotide sequence ID" value="NZ_CP040637.1"/>
</dbReference>
<dbReference type="KEGG" id="npl:FGF80_12205"/>
<dbReference type="Proteomes" id="UP000307562">
    <property type="component" value="Chromosome"/>
</dbReference>
<keyword evidence="3" id="KW-1185">Reference proteome</keyword>
<feature type="region of interest" description="Disordered" evidence="1">
    <location>
        <begin position="142"/>
        <end position="164"/>
    </location>
</feature>
<feature type="compositionally biased region" description="Acidic residues" evidence="1">
    <location>
        <begin position="142"/>
        <end position="160"/>
    </location>
</feature>
<sequence>MPDDDSETTEYHGLDVDHRENDDAPDLYVLTSGASELTDWAEVPRSNADFMNGYQRQLKEHRLEEIKDFLSTDINIIPGAILVTVNEEYLEIEEQEGDRVDITISSPPERTVKELLEEAYENLYHRLEETGQEYVDQVGEDYEPDAEDGVDEEDMSDGNGEDPVSYLARKTGELKKSLNNWDHIDQDKKDLLGEYAERVHKPGLIIDGQHRVFGAKKYQEEIRYPIVLIPGLEEKEQVYHFYIINDKAEPISQEELLITVATALSEKESNELMDRLLRAGVDVDKARYPYMADVEERSPFHQMINYEEKVGEQTGAIDFKDMYMLMNRFVEMKGGHDALYENIEEWDDVSYRINKFYTFWSAIKDHYDDLWEDAEAAREGREDFDEEYPEQFFRKDPMRVLQEYILEELADKQENRQEFLDELEEDVRDSLWEYVLEDDEVFTEEIQNIVDDIPEKFYRDKWNTGGLSTSENRRNFREELEKAADTNEKGLPRLRIFNKGF</sequence>
<accession>A0A4V1IF69</accession>
<evidence type="ECO:0000256" key="1">
    <source>
        <dbReference type="SAM" id="MobiDB-lite"/>
    </source>
</evidence>
<dbReference type="AlphaFoldDB" id="A0A4V1IF69"/>
<feature type="compositionally biased region" description="Basic and acidic residues" evidence="1">
    <location>
        <begin position="9"/>
        <end position="22"/>
    </location>
</feature>
<organism evidence="2 3">
    <name type="scientific">Natrinema pallidum</name>
    <dbReference type="NCBI Taxonomy" id="69527"/>
    <lineage>
        <taxon>Archaea</taxon>
        <taxon>Methanobacteriati</taxon>
        <taxon>Methanobacteriota</taxon>
        <taxon>Stenosarchaea group</taxon>
        <taxon>Halobacteria</taxon>
        <taxon>Halobacteriales</taxon>
        <taxon>Natrialbaceae</taxon>
        <taxon>Natrinema</taxon>
    </lineage>
</organism>
<protein>
    <recommendedName>
        <fullName evidence="4">DGQHR domain-containing protein</fullName>
    </recommendedName>
</protein>
<dbReference type="GeneID" id="96156769"/>
<gene>
    <name evidence="2" type="ORF">FGF80_12205</name>
</gene>
<dbReference type="EMBL" id="CP040637">
    <property type="protein sequence ID" value="QCW03954.1"/>
    <property type="molecule type" value="Genomic_DNA"/>
</dbReference>
<feature type="region of interest" description="Disordered" evidence="1">
    <location>
        <begin position="1"/>
        <end position="23"/>
    </location>
</feature>
<evidence type="ECO:0008006" key="4">
    <source>
        <dbReference type="Google" id="ProtNLM"/>
    </source>
</evidence>
<reference evidence="3" key="1">
    <citation type="submission" date="2019-05" db="EMBL/GenBank/DDBJ databases">
        <title>Complete Genome Sequence and Methylation Pattern of the Halophilic Archaeon Natrinema pallidum BOL6-1.</title>
        <authorList>
            <person name="DasSarma P."/>
            <person name="DasSarma B.P."/>
            <person name="DasSarma S.L."/>
            <person name="Martinez F.L."/>
            <person name="Guzman D."/>
            <person name="Roberts R.J."/>
            <person name="DasSarma S."/>
        </authorList>
    </citation>
    <scope>NUCLEOTIDE SEQUENCE [LARGE SCALE GENOMIC DNA]</scope>
    <source>
        <strain evidence="3">BOL6-1</strain>
    </source>
</reference>